<organism evidence="2">
    <name type="scientific">Woronichinia naegeliana WA131</name>
    <dbReference type="NCBI Taxonomy" id="2824559"/>
    <lineage>
        <taxon>Bacteria</taxon>
        <taxon>Bacillati</taxon>
        <taxon>Cyanobacteriota</taxon>
        <taxon>Cyanophyceae</taxon>
        <taxon>Synechococcales</taxon>
        <taxon>Coelosphaeriaceae</taxon>
        <taxon>Woronichinia</taxon>
    </lineage>
</organism>
<feature type="signal peptide" evidence="1">
    <location>
        <begin position="1"/>
        <end position="29"/>
    </location>
</feature>
<dbReference type="KEGG" id="wna:KA717_11345"/>
<feature type="chain" id="PRO_5037907218" description="PEP-CTERM sorting domain-containing protein" evidence="1">
    <location>
        <begin position="30"/>
        <end position="248"/>
    </location>
</feature>
<evidence type="ECO:0000313" key="2">
    <source>
        <dbReference type="EMBL" id="UXE63196.1"/>
    </source>
</evidence>
<evidence type="ECO:0000256" key="1">
    <source>
        <dbReference type="SAM" id="SignalP"/>
    </source>
</evidence>
<keyword evidence="1" id="KW-0732">Signal</keyword>
<protein>
    <recommendedName>
        <fullName evidence="3">PEP-CTERM sorting domain-containing protein</fullName>
    </recommendedName>
</protein>
<evidence type="ECO:0008006" key="3">
    <source>
        <dbReference type="Google" id="ProtNLM"/>
    </source>
</evidence>
<gene>
    <name evidence="2" type="ORF">KA717_11345</name>
</gene>
<name>A0A977L0A4_9CYAN</name>
<reference evidence="2" key="1">
    <citation type="submission" date="2021-04" db="EMBL/GenBank/DDBJ databases">
        <title>Genome sequence of Woronichinia naegeliana from Washington state freshwater lake bloom.</title>
        <authorList>
            <person name="Dreher T.W."/>
        </authorList>
    </citation>
    <scope>NUCLEOTIDE SEQUENCE</scope>
    <source>
        <strain evidence="2">WA131</strain>
    </source>
</reference>
<dbReference type="AlphaFoldDB" id="A0A977L0A4"/>
<accession>A0A977L0A4</accession>
<dbReference type="Proteomes" id="UP001065613">
    <property type="component" value="Chromosome"/>
</dbReference>
<proteinExistence type="predicted"/>
<sequence length="248" mass="25418">MSHFKSLLPILGSLAVSGLAVLSAGQASAANFNSTGTIDDFTVTQAAKDPGSISIPTSSVVFDNASDSFIGTSRTLTATRVSGPNSITATVNDVANGGIANNFNVVSQTGTQGTAALQYLNSSEVFDLTAGGRFTGLAMQIADLGNPFNYDYNITASDSLGNSATLSALSLPVSGNSASVSFDKFAGVDFSKLNNLNFTFNTVAGANFTAVKAIAVPESNPAIPLVLLGGTAVVMTWQKRRQNQATKS</sequence>
<dbReference type="EMBL" id="CP073041">
    <property type="protein sequence ID" value="UXE63196.1"/>
    <property type="molecule type" value="Genomic_DNA"/>
</dbReference>